<protein>
    <submittedName>
        <fullName evidence="10">Ger(X)C family spore germination protein</fullName>
    </submittedName>
</protein>
<evidence type="ECO:0000256" key="3">
    <source>
        <dbReference type="ARBA" id="ARBA00022544"/>
    </source>
</evidence>
<evidence type="ECO:0000256" key="6">
    <source>
        <dbReference type="ARBA" id="ARBA00023139"/>
    </source>
</evidence>
<comment type="subcellular location">
    <subcellularLocation>
        <location evidence="1">Membrane</location>
        <topology evidence="1">Lipid-anchor</topology>
    </subcellularLocation>
</comment>
<dbReference type="InterPro" id="IPR008844">
    <property type="entry name" value="Spore_GerAC-like"/>
</dbReference>
<dbReference type="PANTHER" id="PTHR35789">
    <property type="entry name" value="SPORE GERMINATION PROTEIN B3"/>
    <property type="match status" value="1"/>
</dbReference>
<feature type="domain" description="Spore germination GerAC-like C-terminal" evidence="8">
    <location>
        <begin position="232"/>
        <end position="392"/>
    </location>
</feature>
<evidence type="ECO:0000256" key="2">
    <source>
        <dbReference type="ARBA" id="ARBA00007886"/>
    </source>
</evidence>
<dbReference type="InterPro" id="IPR057336">
    <property type="entry name" value="GerAC_N"/>
</dbReference>
<dbReference type="Proteomes" id="UP000441585">
    <property type="component" value="Unassembled WGS sequence"/>
</dbReference>
<dbReference type="GO" id="GO:0009847">
    <property type="term" value="P:spore germination"/>
    <property type="evidence" value="ECO:0007669"/>
    <property type="project" value="InterPro"/>
</dbReference>
<evidence type="ECO:0000259" key="8">
    <source>
        <dbReference type="Pfam" id="PF05504"/>
    </source>
</evidence>
<evidence type="ECO:0000256" key="1">
    <source>
        <dbReference type="ARBA" id="ARBA00004635"/>
    </source>
</evidence>
<accession>A0A6I2M824</accession>
<sequence length="398" mass="44360">MIREDAMKKKLWTAIFFAVLTLGGSVFISKNVEDTLIKSIAIVSAIGIDSSNEGYEVTLQVINTASKPDSSGDEPGSITYRQSGKTISQAIKNISNRNSRKVFLDSAELILIGEEIAKEKGIKDITAFFLTESEISSSIKIMVTKKFPASKILKTITPIQKVSSKRINEILYNNETNIGSAVNMYPIKVMNDLLRNIKQTALPFVTLSSDDEIAFTKENISTAEPAVLLVINGMAYFKQDKLAGYLDRDESKVYNAFTNRIKKTSIETGCGSDDQGYFTISITRSKTKVEPEYQEGKPSFHVILKAKGKFLESTCKQAKIKNLESKAEAFLKSEMNSLIAKSQEENNDYLGVLKEVYLKNPFEFNEINKNWSELYPSVPITVDVDLTIEKMGDVNKIP</sequence>
<evidence type="ECO:0000313" key="11">
    <source>
        <dbReference type="Proteomes" id="UP000441585"/>
    </source>
</evidence>
<organism evidence="10 11">
    <name type="scientific">Metabacillus idriensis</name>
    <dbReference type="NCBI Taxonomy" id="324768"/>
    <lineage>
        <taxon>Bacteria</taxon>
        <taxon>Bacillati</taxon>
        <taxon>Bacillota</taxon>
        <taxon>Bacilli</taxon>
        <taxon>Bacillales</taxon>
        <taxon>Bacillaceae</taxon>
        <taxon>Metabacillus</taxon>
    </lineage>
</organism>
<evidence type="ECO:0000313" key="10">
    <source>
        <dbReference type="EMBL" id="MRX53969.1"/>
    </source>
</evidence>
<evidence type="ECO:0000256" key="5">
    <source>
        <dbReference type="ARBA" id="ARBA00023136"/>
    </source>
</evidence>
<keyword evidence="5" id="KW-0472">Membrane</keyword>
<gene>
    <name evidence="10" type="ORF">GJU41_08280</name>
</gene>
<dbReference type="Pfam" id="PF05504">
    <property type="entry name" value="Spore_GerAC"/>
    <property type="match status" value="1"/>
</dbReference>
<dbReference type="AlphaFoldDB" id="A0A6I2M824"/>
<name>A0A6I2M824_9BACI</name>
<dbReference type="NCBIfam" id="TIGR02887">
    <property type="entry name" value="spore_ger_x_C"/>
    <property type="match status" value="1"/>
</dbReference>
<keyword evidence="3" id="KW-0309">Germination</keyword>
<keyword evidence="4" id="KW-0732">Signal</keyword>
<evidence type="ECO:0000256" key="7">
    <source>
        <dbReference type="ARBA" id="ARBA00023288"/>
    </source>
</evidence>
<comment type="caution">
    <text evidence="10">The sequence shown here is derived from an EMBL/GenBank/DDBJ whole genome shotgun (WGS) entry which is preliminary data.</text>
</comment>
<comment type="similarity">
    <text evidence="2">Belongs to the GerABKC lipoprotein family.</text>
</comment>
<dbReference type="PANTHER" id="PTHR35789:SF1">
    <property type="entry name" value="SPORE GERMINATION PROTEIN B3"/>
    <property type="match status" value="1"/>
</dbReference>
<dbReference type="GO" id="GO:0016020">
    <property type="term" value="C:membrane"/>
    <property type="evidence" value="ECO:0007669"/>
    <property type="project" value="UniProtKB-SubCell"/>
</dbReference>
<proteinExistence type="inferred from homology"/>
<keyword evidence="6" id="KW-0564">Palmitate</keyword>
<evidence type="ECO:0000256" key="4">
    <source>
        <dbReference type="ARBA" id="ARBA00022729"/>
    </source>
</evidence>
<keyword evidence="11" id="KW-1185">Reference proteome</keyword>
<dbReference type="InterPro" id="IPR038501">
    <property type="entry name" value="Spore_GerAC_C_sf"/>
</dbReference>
<evidence type="ECO:0000259" key="9">
    <source>
        <dbReference type="Pfam" id="PF25198"/>
    </source>
</evidence>
<dbReference type="Pfam" id="PF25198">
    <property type="entry name" value="Spore_GerAC_N"/>
    <property type="match status" value="1"/>
</dbReference>
<dbReference type="Gene3D" id="3.30.300.210">
    <property type="entry name" value="Nutrient germinant receptor protein C, domain 3"/>
    <property type="match status" value="1"/>
</dbReference>
<reference evidence="10 11" key="1">
    <citation type="submission" date="2019-11" db="EMBL/GenBank/DDBJ databases">
        <title>Bacillus idriensis genome.</title>
        <authorList>
            <person name="Konopka E.N."/>
            <person name="Newman J.D."/>
        </authorList>
    </citation>
    <scope>NUCLEOTIDE SEQUENCE [LARGE SCALE GENOMIC DNA]</scope>
    <source>
        <strain evidence="10 11">DSM 19097</strain>
    </source>
</reference>
<keyword evidence="7" id="KW-0449">Lipoprotein</keyword>
<dbReference type="EMBL" id="WKKF01000001">
    <property type="protein sequence ID" value="MRX53969.1"/>
    <property type="molecule type" value="Genomic_DNA"/>
</dbReference>
<dbReference type="InterPro" id="IPR046953">
    <property type="entry name" value="Spore_GerAC-like_C"/>
</dbReference>
<feature type="domain" description="Spore germination protein N-terminal" evidence="9">
    <location>
        <begin position="37"/>
        <end position="206"/>
    </location>
</feature>